<keyword evidence="2 3" id="KW-0548">Nucleotidyltransferase</keyword>
<dbReference type="Proteomes" id="UP000239485">
    <property type="component" value="Unassembled WGS sequence"/>
</dbReference>
<dbReference type="PROSITE" id="PS01295">
    <property type="entry name" value="ISPD"/>
    <property type="match status" value="1"/>
</dbReference>
<dbReference type="Pfam" id="PF01128">
    <property type="entry name" value="IspD"/>
    <property type="match status" value="1"/>
</dbReference>
<evidence type="ECO:0000256" key="1">
    <source>
        <dbReference type="ARBA" id="ARBA00022679"/>
    </source>
</evidence>
<dbReference type="InterPro" id="IPR034683">
    <property type="entry name" value="IspD/TarI"/>
</dbReference>
<proteinExistence type="predicted"/>
<dbReference type="SUPFAM" id="SSF53448">
    <property type="entry name" value="Nucleotide-diphospho-sugar transferases"/>
    <property type="match status" value="1"/>
</dbReference>
<accession>A0A2S6ICZ9</accession>
<evidence type="ECO:0000256" key="2">
    <source>
        <dbReference type="ARBA" id="ARBA00022695"/>
    </source>
</evidence>
<evidence type="ECO:0000313" key="3">
    <source>
        <dbReference type="EMBL" id="PPK92040.1"/>
    </source>
</evidence>
<keyword evidence="1 3" id="KW-0808">Transferase</keyword>
<dbReference type="Gene3D" id="3.90.550.10">
    <property type="entry name" value="Spore Coat Polysaccharide Biosynthesis Protein SpsA, Chain A"/>
    <property type="match status" value="1"/>
</dbReference>
<name>A0A2S6ICZ9_9ACTN</name>
<gene>
    <name evidence="3" type="ORF">CLV92_1173</name>
</gene>
<keyword evidence="4" id="KW-1185">Reference proteome</keyword>
<dbReference type="InterPro" id="IPR050088">
    <property type="entry name" value="IspD/TarI_cytidylyltransf_bact"/>
</dbReference>
<dbReference type="CDD" id="cd02516">
    <property type="entry name" value="CDP-ME_synthetase"/>
    <property type="match status" value="1"/>
</dbReference>
<dbReference type="AlphaFoldDB" id="A0A2S6ICZ9"/>
<dbReference type="GO" id="GO:0050518">
    <property type="term" value="F:2-C-methyl-D-erythritol 4-phosphate cytidylyltransferase activity"/>
    <property type="evidence" value="ECO:0007669"/>
    <property type="project" value="TreeGrafter"/>
</dbReference>
<comment type="caution">
    <text evidence="3">The sequence shown here is derived from an EMBL/GenBank/DDBJ whole genome shotgun (WGS) entry which is preliminary data.</text>
</comment>
<dbReference type="InterPro" id="IPR018294">
    <property type="entry name" value="ISPD_synthase_CS"/>
</dbReference>
<dbReference type="PANTHER" id="PTHR32125">
    <property type="entry name" value="2-C-METHYL-D-ERYTHRITOL 4-PHOSPHATE CYTIDYLYLTRANSFERASE, CHLOROPLASTIC"/>
    <property type="match status" value="1"/>
</dbReference>
<protein>
    <submittedName>
        <fullName evidence="3">2-C-methyl-D-erythritol 4-phosphate cytidylyltransferase</fullName>
    </submittedName>
</protein>
<reference evidence="3 4" key="1">
    <citation type="submission" date="2018-02" db="EMBL/GenBank/DDBJ databases">
        <title>Genomic Encyclopedia of Archaeal and Bacterial Type Strains, Phase II (KMG-II): from individual species to whole genera.</title>
        <authorList>
            <person name="Goeker M."/>
        </authorList>
    </citation>
    <scope>NUCLEOTIDE SEQUENCE [LARGE SCALE GENOMIC DNA]</scope>
    <source>
        <strain evidence="3 4">DSM 22857</strain>
    </source>
</reference>
<organism evidence="3 4">
    <name type="scientific">Kineococcus xinjiangensis</name>
    <dbReference type="NCBI Taxonomy" id="512762"/>
    <lineage>
        <taxon>Bacteria</taxon>
        <taxon>Bacillati</taxon>
        <taxon>Actinomycetota</taxon>
        <taxon>Actinomycetes</taxon>
        <taxon>Kineosporiales</taxon>
        <taxon>Kineosporiaceae</taxon>
        <taxon>Kineococcus</taxon>
    </lineage>
</organism>
<dbReference type="GO" id="GO:0008299">
    <property type="term" value="P:isoprenoid biosynthetic process"/>
    <property type="evidence" value="ECO:0007669"/>
    <property type="project" value="InterPro"/>
</dbReference>
<dbReference type="InterPro" id="IPR029044">
    <property type="entry name" value="Nucleotide-diphossugar_trans"/>
</dbReference>
<evidence type="ECO:0000313" key="4">
    <source>
        <dbReference type="Proteomes" id="UP000239485"/>
    </source>
</evidence>
<sequence length="215" mass="22165">MELDGRPLLVHALERAVASGVIDVIAVACPPGAVEHVRILLEGALPVEPLLVEGAGDRQASVWAALSALPADADVVLVHDAARCLTPPAVFADVVRAVRAGAAGVVPVLPVTDTVKRVRGGRVVETVDRAELQAVQTPQGFRTAVLRAVHDAARGAPATDDAGLLEAAGHRVHVVPGAEEAFKVTRPLDLVLARALLAAGNADPPVPEGGTDRER</sequence>
<dbReference type="EMBL" id="PTJD01000017">
    <property type="protein sequence ID" value="PPK92040.1"/>
    <property type="molecule type" value="Genomic_DNA"/>
</dbReference>
<dbReference type="PANTHER" id="PTHR32125:SF4">
    <property type="entry name" value="2-C-METHYL-D-ERYTHRITOL 4-PHOSPHATE CYTIDYLYLTRANSFERASE, CHLOROPLASTIC"/>
    <property type="match status" value="1"/>
</dbReference>